<dbReference type="InterPro" id="IPR036397">
    <property type="entry name" value="RNaseH_sf"/>
</dbReference>
<feature type="compositionally biased region" description="Basic residues" evidence="1">
    <location>
        <begin position="755"/>
        <end position="770"/>
    </location>
</feature>
<keyword evidence="4" id="KW-1185">Reference proteome</keyword>
<feature type="compositionally biased region" description="Polar residues" evidence="1">
    <location>
        <begin position="453"/>
        <end position="465"/>
    </location>
</feature>
<evidence type="ECO:0000313" key="4">
    <source>
        <dbReference type="Proteomes" id="UP001642464"/>
    </source>
</evidence>
<dbReference type="PROSITE" id="PS50994">
    <property type="entry name" value="INTEGRASE"/>
    <property type="match status" value="1"/>
</dbReference>
<evidence type="ECO:0000259" key="2">
    <source>
        <dbReference type="PROSITE" id="PS50994"/>
    </source>
</evidence>
<proteinExistence type="predicted"/>
<feature type="domain" description="Integrase catalytic" evidence="2">
    <location>
        <begin position="2049"/>
        <end position="2213"/>
    </location>
</feature>
<reference evidence="3 4" key="1">
    <citation type="submission" date="2024-02" db="EMBL/GenBank/DDBJ databases">
        <authorList>
            <person name="Chen Y."/>
            <person name="Shah S."/>
            <person name="Dougan E. K."/>
            <person name="Thang M."/>
            <person name="Chan C."/>
        </authorList>
    </citation>
    <scope>NUCLEOTIDE SEQUENCE [LARGE SCALE GENOMIC DNA]</scope>
</reference>
<gene>
    <name evidence="3" type="ORF">SCF082_LOCUS10819</name>
</gene>
<dbReference type="Gene3D" id="3.30.420.10">
    <property type="entry name" value="Ribonuclease H-like superfamily/Ribonuclease H"/>
    <property type="match status" value="1"/>
</dbReference>
<feature type="compositionally biased region" description="Acidic residues" evidence="1">
    <location>
        <begin position="395"/>
        <end position="424"/>
    </location>
</feature>
<dbReference type="SUPFAM" id="SSF53098">
    <property type="entry name" value="Ribonuclease H-like"/>
    <property type="match status" value="1"/>
</dbReference>
<sequence>MVQADFDTPLRSDALAWTSDEVRRYVSSGGTDVPQQVVDEEDSPCPYTGAGAAWKTDVPSPWWVDSQFHTEGPADDESIPRKIEGWWRVLDYQRDPEAEVGDDLNVNELCFVEKLWTDRVRVFKAGLRFAADAEGFEFCWIKVRFVASGDYGLVYRVLRMVDSSKQALDIERELSNAAPAAPGAVQEFRRAHQAYENLLADPERSSDLMVLKMQHPFPPRPKRITIPMAFQTEAKCLSLVSQLRLANVQKLVEVGPNIEFIVSWPYLPEALIPANQCDGISQVDRVDLVRKGWSDYSRSRHSAQQIIRMMVSMIRHDVMIVDPIQNIIVDRESGEPLMIDFGRGETAGSIYTTRIKTFMKKVLQCDPYTTYQPALSDGKMKKPVTSVSGPTMDLINEDEEDNVSLLLEEEDDEEEYQEEAEEEISAEHDAPAEDDGGPSPSAPAVTRSGRNGPRSSTPSVAGSSKSQDHKSAASPGPSPSKDSSRSASKSRGPEDRGSQKRPRGNLPPAPKFDGDRKANPKCFKVWLGKVDSYVEIARKIIDDSEIGLRLHAALEGKAAEFLEDVPARTFGKVDGWRILLRVLQDKFDEPQVHKIGSAVKGFFKMQLGSGSCTMREAADALDKAHRDCRDTGLSVPDAVLIYWYFEHAGVSQERQANLPAGKGRGAHEAHTVDQQQTDEVSLPSWDASEEQLEGWLMDYDPVEMLADVEMNGGVPEDLTRELHHCFATHRENRQKLAKAVKARGFYVSGSSNAGKGKKGQKGSKGKKGKGSSKGGGKARGGMTLQELKAVATCGDCEQVGHWRGDPECPKQRRGAHEAGREDDYDPWDADWYDDADYKWDDGTWDEFQENQARAAHTATRPAQVKPTRTPPAPTSLSGRKLEPATSYRSSSATPADENQVKKVARKVEALRKKAKPDASPLSLGAVREELAKDNTSSSFVATEAVKTFIEDARVKSTYSRAPAVASVAEAIRHYDNDTYEEVGSAWTLLAGDKKQKAPDIEALRQPRRNFMTRRVGWTNVETIPDSDDEELMTEQQIHRHVSSLTRRAPTVQDGRRYITIDTACENTVCGSSILDLIVRRFLEDYHIVPKIETESERYCFGPGERITSSTRVSLPIAVQGVAMVVNTSTIEQAPGRAPVPFLAGQDWLLFVKTIIDVGAGTFSMPDIGVTAPLLIDHTGHVVIAIDEFPDGKWPHGLNPKAIGYEGIVFDPYWADSSQPLDVDKIFVNEGPDPLAGREIYASDRFDRFESTKFESTKYHLKTSPNYFYEPNDDDFLSDQNLTRGPCTVKPDYWEFQFDKGMIIRHHCRPRSCLFSPTDDRSGPDPDTLSFDRVTVVKGFKDVVRDVWTPLEAQQELPFVWTGFTVLFLKDVSVQSHSLFQPQPVAGVDIVFPGGSEHVVSAKSLQPHTNKRILQFDLDVYMGKQALRAWQRLIMAIERLWMLLARWEGINLAIREFKHRSPALMGYMEAMMRQQQQMPATVPPATTKAAGQTAKALQSAYPLQIPHCPHEVASARRLGNAHGKFLECLDCGLLKKALPSDYTVPISKEKVPAYAYLHGYRQQPGAKATKFVLKPKEAAYYGNLADCHSLSSQPALEVSINDVVLKRKVDPKAKSKTKPRQSSPKRSLATASKDEDDSWDKVMEVSDEEERALAMSRASRKAVQDKMATSSWPRRTFGYDIIEIFGGASMISLRAGRNWGLKVLQPIDIRYGVDLRQRKWRRWLLRKLDVWNPRLAILEYPCTVWSILQRNCNYRDRPEELAEPQDADRPFLRLCKDVFDSQIRRHGHGLCENPATADSQNEEDIMALRSNTALSAAYPPDLADAICRAYLEINEEEDFGLKHTWDTYEPRSSYFVDVDRTEDKWMKIQALTPWQIANVQLSHLPKAKRVRLMLNDGSLTIETEYLPDAQAPRERFVTPVRWAIFILGYAPGEPKEPSPAAPAPEQHLHEDLVAVDDPVHTALQEEGLVRQDFAGECWFVGPPLTSAQKKLAVSLVRMHRNLGHPRQPDFTRALAQQDRLEPEVLALSRRLRCATCERTKRPLPPRPSSLKSTPPFNTKLSMDFVYLHDVDGEKFNYLHVLDPAGGFNVFALVPNRELATTLDTFAMSWTNWAGFPKQIRLDRDGAFEGILQEKLTNMGIELDYIPAEAHWQSGDVEAFNRAFRNVGNRLIDEFQVKGEQDMRLLGAQVAASLNDRVRMSGASANEWVFGRNPSFPADLLDFDGKAEALMGMGRDSQLRWRQSARSRADTLISEYRTNEALQKAVMRQSRPPRQRYEPGELVAFWRNIKKKKGKLVQPGWFRGTIIRPQKGSEEGKQSNYWITSNGRCVLVSLEQLRPAYGTELWRSRKRHYHLLNLLKFQLDTNKYQISRQLRQRLQMRLNRIRARACTRVLQVSSVLAAALADDKWHVSNDRVWLVRSHNKPRRRLFSPFEAMASPVNPHRLGQARQTKLKFVNATFTYDPDSAKDQIVEDTWEKDKMQPDKGRAWVGKTRFRIACATRKELKQLEKEIPWHLIPDEERKGYREALVKEWSVWLRYGAVVVLDLEASRYIEDHVDAARILNTRVCYRNKNAAYPWLPVKHKARLVCRGDQDPDLTTLRRDAPTMSRAGMFCLLQLAASHPGWFLFNSDITGAFLQGDQSLAARKEPLFLKQPCEGLPGMHPKQLMMVVRGIFGLANSPRLFWRHLRDTLIKIGFRQSTLDRAMFFYYKDERLILARGAHVDDLLGAGEPGTADQVLDQIKQAFDFGAWADDRTDDVLEYGGKQIRRKSDGAILLSQDKFIRATSVTPLPKWRSATPNAPLLASEMTELRSVGVKLLKEAKQSEDWALQFRPIDLEKSMVVVFSDASFANTEGLRSQAGYLVFVAEDTALTADGGRASLMDWRSHKIKRQCRSTLAAETMSLDAAVDSGLYIREILAEALIQDYVPCQSGRLPASFIPMAAATDCRSLYDLLVKDSALSTTQEKRLAIDIGGLKETAAEFDEQQEQLADVYKWVDTHHQMADHLTKQKAPALLRELLDEGRIALKAAVAVVASSTKWQEGIECCREIWHNEDENPFRKMFKDQKDVLPEDRVLREANAFRGFQSTSCFVAQGEDVDDDPEGLCDADINTLTPVQLLLRAKRKKSRRAKLPKEKPNVTIHVAETLPDGTLGLGLDDADEELRGSFSI</sequence>
<feature type="region of interest" description="Disordered" evidence="1">
    <location>
        <begin position="748"/>
        <end position="780"/>
    </location>
</feature>
<dbReference type="InterPro" id="IPR001584">
    <property type="entry name" value="Integrase_cat-core"/>
</dbReference>
<feature type="region of interest" description="Disordered" evidence="1">
    <location>
        <begin position="1609"/>
        <end position="1640"/>
    </location>
</feature>
<feature type="region of interest" description="Disordered" evidence="1">
    <location>
        <begin position="659"/>
        <end position="682"/>
    </location>
</feature>
<name>A0ABP0J8R0_9DINO</name>
<feature type="region of interest" description="Disordered" evidence="1">
    <location>
        <begin position="799"/>
        <end position="827"/>
    </location>
</feature>
<accession>A0ABP0J8R0</accession>
<comment type="caution">
    <text evidence="3">The sequence shown here is derived from an EMBL/GenBank/DDBJ whole genome shotgun (WGS) entry which is preliminary data.</text>
</comment>
<feature type="compositionally biased region" description="Basic and acidic residues" evidence="1">
    <location>
        <begin position="799"/>
        <end position="821"/>
    </location>
</feature>
<protein>
    <submittedName>
        <fullName evidence="3">Retrovirus-related Pol polyprotein from transposon RE1 (Retro element 1) (AtRE1)</fullName>
    </submittedName>
</protein>
<feature type="compositionally biased region" description="Low complexity" evidence="1">
    <location>
        <begin position="472"/>
        <end position="490"/>
    </location>
</feature>
<dbReference type="Proteomes" id="UP001642464">
    <property type="component" value="Unassembled WGS sequence"/>
</dbReference>
<dbReference type="EMBL" id="CAXAMM010006358">
    <property type="protein sequence ID" value="CAK9010784.1"/>
    <property type="molecule type" value="Genomic_DNA"/>
</dbReference>
<dbReference type="InterPro" id="IPR012337">
    <property type="entry name" value="RNaseH-like_sf"/>
</dbReference>
<dbReference type="Pfam" id="PF07727">
    <property type="entry name" value="RVT_2"/>
    <property type="match status" value="1"/>
</dbReference>
<evidence type="ECO:0000256" key="1">
    <source>
        <dbReference type="SAM" id="MobiDB-lite"/>
    </source>
</evidence>
<feature type="region of interest" description="Disordered" evidence="1">
    <location>
        <begin position="375"/>
        <end position="517"/>
    </location>
</feature>
<evidence type="ECO:0000313" key="3">
    <source>
        <dbReference type="EMBL" id="CAK9010784.1"/>
    </source>
</evidence>
<organism evidence="3 4">
    <name type="scientific">Durusdinium trenchii</name>
    <dbReference type="NCBI Taxonomy" id="1381693"/>
    <lineage>
        <taxon>Eukaryota</taxon>
        <taxon>Sar</taxon>
        <taxon>Alveolata</taxon>
        <taxon>Dinophyceae</taxon>
        <taxon>Suessiales</taxon>
        <taxon>Symbiodiniaceae</taxon>
        <taxon>Durusdinium</taxon>
    </lineage>
</organism>
<feature type="region of interest" description="Disordered" evidence="1">
    <location>
        <begin position="852"/>
        <end position="900"/>
    </location>
</feature>
<dbReference type="InterPro" id="IPR013103">
    <property type="entry name" value="RVT_2"/>
</dbReference>